<evidence type="ECO:0000313" key="4">
    <source>
        <dbReference type="Proteomes" id="UP000799779"/>
    </source>
</evidence>
<reference evidence="3" key="1">
    <citation type="journal article" date="2020" name="Stud. Mycol.">
        <title>101 Dothideomycetes genomes: a test case for predicting lifestyles and emergence of pathogens.</title>
        <authorList>
            <person name="Haridas S."/>
            <person name="Albert R."/>
            <person name="Binder M."/>
            <person name="Bloem J."/>
            <person name="Labutti K."/>
            <person name="Salamov A."/>
            <person name="Andreopoulos B."/>
            <person name="Baker S."/>
            <person name="Barry K."/>
            <person name="Bills G."/>
            <person name="Bluhm B."/>
            <person name="Cannon C."/>
            <person name="Castanera R."/>
            <person name="Culley D."/>
            <person name="Daum C."/>
            <person name="Ezra D."/>
            <person name="Gonzalez J."/>
            <person name="Henrissat B."/>
            <person name="Kuo A."/>
            <person name="Liang C."/>
            <person name="Lipzen A."/>
            <person name="Lutzoni F."/>
            <person name="Magnuson J."/>
            <person name="Mondo S."/>
            <person name="Nolan M."/>
            <person name="Ohm R."/>
            <person name="Pangilinan J."/>
            <person name="Park H.-J."/>
            <person name="Ramirez L."/>
            <person name="Alfaro M."/>
            <person name="Sun H."/>
            <person name="Tritt A."/>
            <person name="Yoshinaga Y."/>
            <person name="Zwiers L.-H."/>
            <person name="Turgeon B."/>
            <person name="Goodwin S."/>
            <person name="Spatafora J."/>
            <person name="Crous P."/>
            <person name="Grigoriev I."/>
        </authorList>
    </citation>
    <scope>NUCLEOTIDE SEQUENCE</scope>
    <source>
        <strain evidence="3">CBS 123094</strain>
    </source>
</reference>
<accession>A0A6A5VYL1</accession>
<dbReference type="OrthoDB" id="5840532at2759"/>
<name>A0A6A5VYL1_9PLEO</name>
<dbReference type="EMBL" id="ML977654">
    <property type="protein sequence ID" value="KAF1994643.1"/>
    <property type="molecule type" value="Genomic_DNA"/>
</dbReference>
<dbReference type="InterPro" id="IPR036291">
    <property type="entry name" value="NAD(P)-bd_dom_sf"/>
</dbReference>
<evidence type="ECO:0000256" key="2">
    <source>
        <dbReference type="ARBA" id="ARBA00023002"/>
    </source>
</evidence>
<dbReference type="PANTHER" id="PTHR24321">
    <property type="entry name" value="DEHYDROGENASES, SHORT CHAIN"/>
    <property type="match status" value="1"/>
</dbReference>
<dbReference type="GO" id="GO:0016491">
    <property type="term" value="F:oxidoreductase activity"/>
    <property type="evidence" value="ECO:0007669"/>
    <property type="project" value="UniProtKB-KW"/>
</dbReference>
<protein>
    <submittedName>
        <fullName evidence="3">Oxidoreductase</fullName>
    </submittedName>
</protein>
<dbReference type="Pfam" id="PF13561">
    <property type="entry name" value="adh_short_C2"/>
    <property type="match status" value="1"/>
</dbReference>
<dbReference type="InterPro" id="IPR002347">
    <property type="entry name" value="SDR_fam"/>
</dbReference>
<keyword evidence="2" id="KW-0560">Oxidoreductase</keyword>
<dbReference type="SUPFAM" id="SSF51735">
    <property type="entry name" value="NAD(P)-binding Rossmann-fold domains"/>
    <property type="match status" value="1"/>
</dbReference>
<dbReference type="PRINTS" id="PR00080">
    <property type="entry name" value="SDRFAMILY"/>
</dbReference>
<dbReference type="Gene3D" id="3.40.50.720">
    <property type="entry name" value="NAD(P)-binding Rossmann-like Domain"/>
    <property type="match status" value="1"/>
</dbReference>
<gene>
    <name evidence="3" type="ORF">P154DRAFT_367570</name>
</gene>
<dbReference type="PANTHER" id="PTHR24321:SF12">
    <property type="entry name" value="SHORT-CHAIN DEHYDROGENASE_REDUCTASE FAMILY, PUTATIVE (AFU_ORTHOLOGUE AFUA_5G14340)-RELATED"/>
    <property type="match status" value="1"/>
</dbReference>
<keyword evidence="4" id="KW-1185">Reference proteome</keyword>
<sequence length="214" mass="22874">MVKTVTGNISSPAFITDLFSQIPSLDYAVNCAGVLGQEKPTAEVSLEEFDRVNAVNYRGLWMCVKEELKLMLKNDIKPYYGFAISEQDAKTRGQRGSIVNIASQLGLVGKTQASVYTASKAAVLSMTRSDAIDYSKPPQQIRINSICPGVVATGMTTNEAGEVSDRLKDAIHIAPMARMGLPSEIADAAVWLCSGESSFVTGTGIVVDGGYVIN</sequence>
<dbReference type="Proteomes" id="UP000799779">
    <property type="component" value="Unassembled WGS sequence"/>
</dbReference>
<proteinExistence type="inferred from homology"/>
<comment type="similarity">
    <text evidence="1">Belongs to the short-chain dehydrogenases/reductases (SDR) family.</text>
</comment>
<evidence type="ECO:0000256" key="1">
    <source>
        <dbReference type="ARBA" id="ARBA00006484"/>
    </source>
</evidence>
<dbReference type="AlphaFoldDB" id="A0A6A5VYL1"/>
<organism evidence="3 4">
    <name type="scientific">Amniculicola lignicola CBS 123094</name>
    <dbReference type="NCBI Taxonomy" id="1392246"/>
    <lineage>
        <taxon>Eukaryota</taxon>
        <taxon>Fungi</taxon>
        <taxon>Dikarya</taxon>
        <taxon>Ascomycota</taxon>
        <taxon>Pezizomycotina</taxon>
        <taxon>Dothideomycetes</taxon>
        <taxon>Pleosporomycetidae</taxon>
        <taxon>Pleosporales</taxon>
        <taxon>Amniculicolaceae</taxon>
        <taxon>Amniculicola</taxon>
    </lineage>
</organism>
<dbReference type="PRINTS" id="PR00081">
    <property type="entry name" value="GDHRDH"/>
</dbReference>
<dbReference type="CDD" id="cd05233">
    <property type="entry name" value="SDR_c"/>
    <property type="match status" value="1"/>
</dbReference>
<evidence type="ECO:0000313" key="3">
    <source>
        <dbReference type="EMBL" id="KAF1994643.1"/>
    </source>
</evidence>